<evidence type="ECO:0000313" key="2">
    <source>
        <dbReference type="EMBL" id="UTY39777.1"/>
    </source>
</evidence>
<keyword evidence="1" id="KW-1133">Transmembrane helix</keyword>
<accession>A0ABY5I335</accession>
<evidence type="ECO:0000313" key="3">
    <source>
        <dbReference type="Proteomes" id="UP001060112"/>
    </source>
</evidence>
<dbReference type="EMBL" id="CP101620">
    <property type="protein sequence ID" value="UTY39777.1"/>
    <property type="molecule type" value="Genomic_DNA"/>
</dbReference>
<protein>
    <submittedName>
        <fullName evidence="2">DUF6442 family protein</fullName>
    </submittedName>
</protein>
<dbReference type="RefSeq" id="WP_290141169.1">
    <property type="nucleotide sequence ID" value="NZ_CP101620.1"/>
</dbReference>
<sequence>MNKEKILAMRRKENKDTDEREIQVFANASKIGMAGGGVLAAIIVLFSRIVDKPLLGLSAWAVYFSMFGSRRLYQFIQNKEKTRLIQAIVGITFGLACFVGMIVLGLQ</sequence>
<proteinExistence type="predicted"/>
<keyword evidence="1" id="KW-0812">Transmembrane</keyword>
<organism evidence="2 3">
    <name type="scientific">Allocoprobacillus halotolerans</name>
    <dbReference type="NCBI Taxonomy" id="2944914"/>
    <lineage>
        <taxon>Bacteria</taxon>
        <taxon>Bacillati</taxon>
        <taxon>Bacillota</taxon>
        <taxon>Erysipelotrichia</taxon>
        <taxon>Erysipelotrichales</taxon>
        <taxon>Erysipelotrichaceae</taxon>
        <taxon>Allocoprobacillus</taxon>
    </lineage>
</organism>
<name>A0ABY5I335_9FIRM</name>
<feature type="transmembrane region" description="Helical" evidence="1">
    <location>
        <begin position="85"/>
        <end position="106"/>
    </location>
</feature>
<gene>
    <name evidence="2" type="ORF">NMU03_02920</name>
</gene>
<reference evidence="2" key="1">
    <citation type="submission" date="2022-07" db="EMBL/GenBank/DDBJ databases">
        <title>Faecal culturing of patients with breast cancer.</title>
        <authorList>
            <person name="Teng N.M.Y."/>
            <person name="Kiu R."/>
            <person name="Evans R."/>
            <person name="Baker D.J."/>
            <person name="Zenner C."/>
            <person name="Robinson S.D."/>
            <person name="Hall L.J."/>
        </authorList>
    </citation>
    <scope>NUCLEOTIDE SEQUENCE</scope>
    <source>
        <strain evidence="2">LH1062</strain>
    </source>
</reference>
<dbReference type="Pfam" id="PF20040">
    <property type="entry name" value="DUF6442"/>
    <property type="match status" value="1"/>
</dbReference>
<dbReference type="Proteomes" id="UP001060112">
    <property type="component" value="Chromosome"/>
</dbReference>
<keyword evidence="1" id="KW-0472">Membrane</keyword>
<keyword evidence="3" id="KW-1185">Reference proteome</keyword>
<evidence type="ECO:0000256" key="1">
    <source>
        <dbReference type="SAM" id="Phobius"/>
    </source>
</evidence>
<feature type="transmembrane region" description="Helical" evidence="1">
    <location>
        <begin position="31"/>
        <end position="49"/>
    </location>
</feature>
<dbReference type="InterPro" id="IPR045620">
    <property type="entry name" value="DUF6442"/>
</dbReference>